<keyword evidence="1" id="KW-1133">Transmembrane helix</keyword>
<gene>
    <name evidence="2" type="ORF">D1953_11810</name>
</gene>
<dbReference type="EMBL" id="QWVS01000018">
    <property type="protein sequence ID" value="RID85484.1"/>
    <property type="molecule type" value="Genomic_DNA"/>
</dbReference>
<name>A0A398B7L9_9BACI</name>
<evidence type="ECO:0000313" key="2">
    <source>
        <dbReference type="EMBL" id="RID85484.1"/>
    </source>
</evidence>
<feature type="transmembrane region" description="Helical" evidence="1">
    <location>
        <begin position="6"/>
        <end position="27"/>
    </location>
</feature>
<evidence type="ECO:0000256" key="1">
    <source>
        <dbReference type="SAM" id="Phobius"/>
    </source>
</evidence>
<comment type="caution">
    <text evidence="2">The sequence shown here is derived from an EMBL/GenBank/DDBJ whole genome shotgun (WGS) entry which is preliminary data.</text>
</comment>
<proteinExistence type="predicted"/>
<reference evidence="2 3" key="1">
    <citation type="submission" date="2018-08" db="EMBL/GenBank/DDBJ databases">
        <title>Bacillus jemisoniae sp. nov., Bacillus chryseoplanitiae sp. nov., Bacillus resnikiae sp. nov., and Bacillus frankliniae sp. nov., isolated from Viking spacecraft and associated surfaces.</title>
        <authorList>
            <person name="Seuylemezian A."/>
            <person name="Vaishampayan P."/>
        </authorList>
    </citation>
    <scope>NUCLEOTIDE SEQUENCE [LARGE SCALE GENOMIC DNA]</scope>
    <source>
        <strain evidence="2 3">MA001</strain>
    </source>
</reference>
<keyword evidence="1" id="KW-0812">Transmembrane</keyword>
<organism evidence="2 3">
    <name type="scientific">Peribacillus asahii</name>
    <dbReference type="NCBI Taxonomy" id="228899"/>
    <lineage>
        <taxon>Bacteria</taxon>
        <taxon>Bacillati</taxon>
        <taxon>Bacillota</taxon>
        <taxon>Bacilli</taxon>
        <taxon>Bacillales</taxon>
        <taxon>Bacillaceae</taxon>
        <taxon>Peribacillus</taxon>
    </lineage>
</organism>
<keyword evidence="1" id="KW-0472">Membrane</keyword>
<protein>
    <submittedName>
        <fullName evidence="2">Uncharacterized protein</fullName>
    </submittedName>
</protein>
<dbReference type="RefSeq" id="WP_119117380.1">
    <property type="nucleotide sequence ID" value="NZ_QWVS01000018.1"/>
</dbReference>
<sequence length="63" mass="7167">MNASEIGLLLSYLMALYLFSIAFIEGIKISNQNNKKVNGSTLIMSLLFALFFTRMATLFYSYQ</sequence>
<accession>A0A398B7L9</accession>
<feature type="transmembrane region" description="Helical" evidence="1">
    <location>
        <begin position="39"/>
        <end position="62"/>
    </location>
</feature>
<dbReference type="AlphaFoldDB" id="A0A398B7L9"/>
<dbReference type="Proteomes" id="UP000266016">
    <property type="component" value="Unassembled WGS sequence"/>
</dbReference>
<evidence type="ECO:0000313" key="3">
    <source>
        <dbReference type="Proteomes" id="UP000266016"/>
    </source>
</evidence>
<keyword evidence="3" id="KW-1185">Reference proteome</keyword>